<comment type="catalytic activity">
    <reaction evidence="7 8">
        <text>tRNA(Val) + L-valine + ATP = L-valyl-tRNA(Val) + AMP + diphosphate</text>
        <dbReference type="Rhea" id="RHEA:10704"/>
        <dbReference type="Rhea" id="RHEA-COMP:9672"/>
        <dbReference type="Rhea" id="RHEA-COMP:9708"/>
        <dbReference type="ChEBI" id="CHEBI:30616"/>
        <dbReference type="ChEBI" id="CHEBI:33019"/>
        <dbReference type="ChEBI" id="CHEBI:57762"/>
        <dbReference type="ChEBI" id="CHEBI:78442"/>
        <dbReference type="ChEBI" id="CHEBI:78537"/>
        <dbReference type="ChEBI" id="CHEBI:456215"/>
        <dbReference type="EC" id="6.1.1.9"/>
    </reaction>
</comment>
<dbReference type="InterPro" id="IPR009008">
    <property type="entry name" value="Val/Leu/Ile-tRNA-synth_edit"/>
</dbReference>
<dbReference type="InterPro" id="IPR002300">
    <property type="entry name" value="aa-tRNA-synth_Ia"/>
</dbReference>
<evidence type="ECO:0000259" key="11">
    <source>
        <dbReference type="Pfam" id="PF08264"/>
    </source>
</evidence>
<keyword evidence="5 8" id="KW-0648">Protein biosynthesis</keyword>
<dbReference type="GO" id="GO:0005829">
    <property type="term" value="C:cytosol"/>
    <property type="evidence" value="ECO:0007669"/>
    <property type="project" value="TreeGrafter"/>
</dbReference>
<protein>
    <recommendedName>
        <fullName evidence="8">Valine--tRNA ligase</fullName>
        <ecNumber evidence="8">6.1.1.9</ecNumber>
    </recommendedName>
    <alternativeName>
        <fullName evidence="8">Valyl-tRNA synthetase</fullName>
        <shortName evidence="8">ValRS</shortName>
    </alternativeName>
</protein>
<feature type="short sequence motif" description="'HIGH' region" evidence="8">
    <location>
        <begin position="59"/>
        <end position="69"/>
    </location>
</feature>
<evidence type="ECO:0000256" key="7">
    <source>
        <dbReference type="ARBA" id="ARBA00047552"/>
    </source>
</evidence>
<organism evidence="12 13">
    <name type="scientific">Winkia neuii subsp. anitrata</name>
    <dbReference type="NCBI Taxonomy" id="29318"/>
    <lineage>
        <taxon>Bacteria</taxon>
        <taxon>Bacillati</taxon>
        <taxon>Actinomycetota</taxon>
        <taxon>Actinomycetes</taxon>
        <taxon>Actinomycetales</taxon>
        <taxon>Actinomycetaceae</taxon>
        <taxon>Winkia</taxon>
    </lineage>
</organism>
<dbReference type="PRINTS" id="PR00986">
    <property type="entry name" value="TRNASYNTHVAL"/>
</dbReference>
<dbReference type="PROSITE" id="PS00178">
    <property type="entry name" value="AA_TRNA_LIGASE_I"/>
    <property type="match status" value="1"/>
</dbReference>
<dbReference type="Gene3D" id="3.40.50.620">
    <property type="entry name" value="HUPs"/>
    <property type="match status" value="2"/>
</dbReference>
<dbReference type="KEGG" id="wne:PIG85_06905"/>
<dbReference type="EMBL" id="CP116394">
    <property type="protein sequence ID" value="WCE45392.1"/>
    <property type="molecule type" value="Genomic_DNA"/>
</dbReference>
<dbReference type="InterPro" id="IPR001412">
    <property type="entry name" value="aa-tRNA-synth_I_CS"/>
</dbReference>
<evidence type="ECO:0000256" key="9">
    <source>
        <dbReference type="SAM" id="MobiDB-lite"/>
    </source>
</evidence>
<comment type="domain">
    <text evidence="8">ValRS has two distinct active sites: one for aminoacylation and one for editing. The misactivated threonine is translocated from the active site to the editing site.</text>
</comment>
<dbReference type="CDD" id="cd07962">
    <property type="entry name" value="Anticodon_Ia_Val"/>
    <property type="match status" value="1"/>
</dbReference>
<comment type="subcellular location">
    <subcellularLocation>
        <location evidence="8">Cytoplasm</location>
    </subcellularLocation>
</comment>
<evidence type="ECO:0000256" key="6">
    <source>
        <dbReference type="ARBA" id="ARBA00023146"/>
    </source>
</evidence>
<proteinExistence type="inferred from homology"/>
<dbReference type="GO" id="GO:0005524">
    <property type="term" value="F:ATP binding"/>
    <property type="evidence" value="ECO:0007669"/>
    <property type="project" value="UniProtKB-UniRule"/>
</dbReference>
<keyword evidence="4 8" id="KW-0067">ATP-binding</keyword>
<dbReference type="PANTHER" id="PTHR11946:SF93">
    <property type="entry name" value="VALINE--TRNA LIGASE, CHLOROPLASTIC_MITOCHONDRIAL 2"/>
    <property type="match status" value="1"/>
</dbReference>
<accession>A0AB38XM00</accession>
<dbReference type="PANTHER" id="PTHR11946">
    <property type="entry name" value="VALYL-TRNA SYNTHETASES"/>
    <property type="match status" value="1"/>
</dbReference>
<feature type="domain" description="Methionyl/Valyl/Leucyl/Isoleucyl-tRNA synthetase anticodon-binding" evidence="11">
    <location>
        <begin position="684"/>
        <end position="832"/>
    </location>
</feature>
<reference evidence="12" key="1">
    <citation type="submission" date="2023-01" db="EMBL/GenBank/DDBJ databases">
        <title>Comparative Genomic Analysis of the Clinically-Derived Winkia Strain NY0527 Provides Evidence into the Taxonomic Reassignment of Winkia neuii and Characterizes Their Virulence Traits.</title>
        <authorList>
            <person name="Cai X."/>
            <person name="Peng Y."/>
            <person name="Li M."/>
            <person name="Qiu Y."/>
            <person name="Wang Y."/>
            <person name="Xu L."/>
            <person name="Hou Q."/>
        </authorList>
    </citation>
    <scope>NUCLEOTIDE SEQUENCE</scope>
    <source>
        <strain evidence="12">NY0527</strain>
    </source>
</reference>
<dbReference type="InterPro" id="IPR022874">
    <property type="entry name" value="Valine-tRNA_ligase_type_2"/>
</dbReference>
<dbReference type="GO" id="GO:0004832">
    <property type="term" value="F:valine-tRNA ligase activity"/>
    <property type="evidence" value="ECO:0007669"/>
    <property type="project" value="UniProtKB-UniRule"/>
</dbReference>
<feature type="domain" description="Aminoacyl-tRNA synthetase class Ia" evidence="10">
    <location>
        <begin position="140"/>
        <end position="642"/>
    </location>
</feature>
<feature type="domain" description="Aminoacyl-tRNA synthetase class Ia" evidence="10">
    <location>
        <begin position="30"/>
        <end position="112"/>
    </location>
</feature>
<keyword evidence="3 8" id="KW-0547">Nucleotide-binding</keyword>
<dbReference type="SUPFAM" id="SSF52374">
    <property type="entry name" value="Nucleotidylyl transferase"/>
    <property type="match status" value="1"/>
</dbReference>
<dbReference type="HAMAP" id="MF_02005">
    <property type="entry name" value="Val_tRNA_synth_type2"/>
    <property type="match status" value="1"/>
</dbReference>
<evidence type="ECO:0000313" key="13">
    <source>
        <dbReference type="Proteomes" id="UP001211044"/>
    </source>
</evidence>
<sequence length="888" mass="99605">MERILTTELKMLESPAVPSKVSPDGLEEKWTRAWDENHTYTFDVNTDRKKVYSIDTPPPTVSGSLHVGHVFSYTHTDLMARYKRMQGYSVFYPMGWDDNGLPTERRVQNYFGVRCDPSLPYDPDFVPPHNGTGKSIKMRDQVPISRRNFIELCVKLTIEDEKQFESLWRQLGLSVDWAHTYQTIGKKAQKVAQAAFIRNVKRGEAYQSEAPGLWDVTFKTAVAQAELEARDYPGSYHALAFHRTDADEDVVIETTRPELLAACCALIAHPDDERYQHLFGKTVKSPGFEVEVPVLAHPAAEMDKGAGIAMCCTFGDLTDVQWWRELDLPTRNILRKDGRIIAQTPEWITSDLGKKLYEEMAGKTTFSARKAVVEALTASGEMIGEPRPTQRMTNFFEKGDKPLEIVMSRQWYIRNGGKDYTREGKSQNLNEELISRGNELVFHPQFMHVRYDNWVRGLNTDWLVSRQRFFGVPIPLWYKVDQNGEVDYDAVLTPSEDALPIDPSIDVPEGYTEDQRGQAGGFVGEVDILDTWATSSLSPQIAAGWLTDQKLFDAVYPMDLRPQGQDIIRTWLFSTVARAHLEFDALPFSHTAISGWILDPDHKKMSKSKGNVVTPSGLLEKHGSDAVRYWASSARLGTDAAFEEAEMKVGRRLAMKLLNASKFALSMAGESIDLDPAKVTLPADQAVIAKLVEVIDKATAAFEDYDHTRALEQAESFFWSFCDNYLELVKDRANNFEGTYSEADVASARCALAIVVDNVTRLLAPFLPYAAEEVWSWYRAGSVHTSPWPDGADLREGGGNTALLDAAGQAMAALRKVKSEAKVSQRTPYLHVSLLVPEQMVPAIQEVRPDIEASAKVEGELTILPADQETVTTGEFELGEPPAKRNRK</sequence>
<dbReference type="AlphaFoldDB" id="A0AB38XM00"/>
<dbReference type="NCBIfam" id="NF009687">
    <property type="entry name" value="PRK13208.1"/>
    <property type="match status" value="1"/>
</dbReference>
<feature type="region of interest" description="Disordered" evidence="9">
    <location>
        <begin position="868"/>
        <end position="888"/>
    </location>
</feature>
<dbReference type="NCBIfam" id="NF000540">
    <property type="entry name" value="alt_ValS"/>
    <property type="match status" value="1"/>
</dbReference>
<comment type="subunit">
    <text evidence="8">Monomer.</text>
</comment>
<dbReference type="Pfam" id="PF08264">
    <property type="entry name" value="Anticodon_1"/>
    <property type="match status" value="1"/>
</dbReference>
<dbReference type="Proteomes" id="UP001211044">
    <property type="component" value="Chromosome"/>
</dbReference>
<dbReference type="InterPro" id="IPR014729">
    <property type="entry name" value="Rossmann-like_a/b/a_fold"/>
</dbReference>
<dbReference type="Pfam" id="PF00133">
    <property type="entry name" value="tRNA-synt_1"/>
    <property type="match status" value="2"/>
</dbReference>
<comment type="similarity">
    <text evidence="8">Belongs to the class-I aminoacyl-tRNA synthetase family. ValS type 2 subfamily.</text>
</comment>
<dbReference type="Gene3D" id="1.10.730.10">
    <property type="entry name" value="Isoleucyl-tRNA Synthetase, Domain 1"/>
    <property type="match status" value="1"/>
</dbReference>
<dbReference type="InterPro" id="IPR009080">
    <property type="entry name" value="tRNAsynth_Ia_anticodon-bd"/>
</dbReference>
<feature type="binding site" evidence="8">
    <location>
        <position position="607"/>
    </location>
    <ligand>
        <name>ATP</name>
        <dbReference type="ChEBI" id="CHEBI:30616"/>
    </ligand>
</feature>
<feature type="short sequence motif" description="'KMSKS' region" evidence="8">
    <location>
        <begin position="604"/>
        <end position="608"/>
    </location>
</feature>
<dbReference type="EC" id="6.1.1.9" evidence="8"/>
<comment type="function">
    <text evidence="8">Catalyzes the attachment of valine to tRNA(Val). As ValRS can inadvertently accommodate and process structurally similar amino acids such as threonine, to avoid such errors, it has a 'posttransfer' editing activity that hydrolyzes mischarged Thr-tRNA(Val) in a tRNA-dependent manner.</text>
</comment>
<keyword evidence="6 8" id="KW-0030">Aminoacyl-tRNA synthetase</keyword>
<dbReference type="RefSeq" id="WP_004804647.1">
    <property type="nucleotide sequence ID" value="NZ_CP116394.1"/>
</dbReference>
<gene>
    <name evidence="8 12" type="primary">valS</name>
    <name evidence="12" type="ORF">PIG85_06905</name>
</gene>
<evidence type="ECO:0000256" key="4">
    <source>
        <dbReference type="ARBA" id="ARBA00022840"/>
    </source>
</evidence>
<dbReference type="InterPro" id="IPR033705">
    <property type="entry name" value="Anticodon_Ia_Val"/>
</dbReference>
<dbReference type="SUPFAM" id="SSF50677">
    <property type="entry name" value="ValRS/IleRS/LeuRS editing domain"/>
    <property type="match status" value="1"/>
</dbReference>
<keyword evidence="1 8" id="KW-0963">Cytoplasm</keyword>
<evidence type="ECO:0000256" key="3">
    <source>
        <dbReference type="ARBA" id="ARBA00022741"/>
    </source>
</evidence>
<evidence type="ECO:0000256" key="1">
    <source>
        <dbReference type="ARBA" id="ARBA00022490"/>
    </source>
</evidence>
<dbReference type="SUPFAM" id="SSF47323">
    <property type="entry name" value="Anticodon-binding domain of a subclass of class I aminoacyl-tRNA synthetases"/>
    <property type="match status" value="1"/>
</dbReference>
<name>A0AB38XM00_9ACTO</name>
<evidence type="ECO:0000256" key="8">
    <source>
        <dbReference type="HAMAP-Rule" id="MF_02005"/>
    </source>
</evidence>
<dbReference type="GO" id="GO:0002161">
    <property type="term" value="F:aminoacyl-tRNA deacylase activity"/>
    <property type="evidence" value="ECO:0007669"/>
    <property type="project" value="InterPro"/>
</dbReference>
<evidence type="ECO:0000313" key="12">
    <source>
        <dbReference type="EMBL" id="WCE45392.1"/>
    </source>
</evidence>
<evidence type="ECO:0000256" key="2">
    <source>
        <dbReference type="ARBA" id="ARBA00022598"/>
    </source>
</evidence>
<evidence type="ECO:0000256" key="5">
    <source>
        <dbReference type="ARBA" id="ARBA00022917"/>
    </source>
</evidence>
<dbReference type="InterPro" id="IPR048044">
    <property type="entry name" value="Valyl-tRNA_ligase_actino"/>
</dbReference>
<evidence type="ECO:0000259" key="10">
    <source>
        <dbReference type="Pfam" id="PF00133"/>
    </source>
</evidence>
<dbReference type="InterPro" id="IPR013155">
    <property type="entry name" value="M/V/L/I-tRNA-synth_anticd-bd"/>
</dbReference>
<keyword evidence="2 8" id="KW-0436">Ligase</keyword>
<dbReference type="GO" id="GO:0006438">
    <property type="term" value="P:valyl-tRNA aminoacylation"/>
    <property type="evidence" value="ECO:0007669"/>
    <property type="project" value="UniProtKB-UniRule"/>
</dbReference>
<dbReference type="InterPro" id="IPR002303">
    <property type="entry name" value="Valyl-tRNA_ligase"/>
</dbReference>